<keyword evidence="4" id="KW-1185">Reference proteome</keyword>
<feature type="domain" description="DUF4842" evidence="2">
    <location>
        <begin position="533"/>
        <end position="740"/>
    </location>
</feature>
<feature type="signal peptide" evidence="1">
    <location>
        <begin position="1"/>
        <end position="21"/>
    </location>
</feature>
<dbReference type="RefSeq" id="WP_380922883.1">
    <property type="nucleotide sequence ID" value="NZ_JBHUPE010000007.1"/>
</dbReference>
<dbReference type="InterPro" id="IPR032295">
    <property type="entry name" value="DUF4842"/>
</dbReference>
<evidence type="ECO:0000259" key="2">
    <source>
        <dbReference type="Pfam" id="PF16130"/>
    </source>
</evidence>
<dbReference type="Pfam" id="PF16130">
    <property type="entry name" value="DUF4842"/>
    <property type="match status" value="1"/>
</dbReference>
<keyword evidence="1" id="KW-0732">Signal</keyword>
<comment type="caution">
    <text evidence="3">The sequence shown here is derived from an EMBL/GenBank/DDBJ whole genome shotgun (WGS) entry which is preliminary data.</text>
</comment>
<accession>A0ABW5Z044</accession>
<name>A0ABW5Z044_9SPHI</name>
<evidence type="ECO:0000313" key="4">
    <source>
        <dbReference type="Proteomes" id="UP001597509"/>
    </source>
</evidence>
<dbReference type="Proteomes" id="UP001597509">
    <property type="component" value="Unassembled WGS sequence"/>
</dbReference>
<organism evidence="3 4">
    <name type="scientific">Sphingobacterium anhuiense</name>
    <dbReference type="NCBI Taxonomy" id="493780"/>
    <lineage>
        <taxon>Bacteria</taxon>
        <taxon>Pseudomonadati</taxon>
        <taxon>Bacteroidota</taxon>
        <taxon>Sphingobacteriia</taxon>
        <taxon>Sphingobacteriales</taxon>
        <taxon>Sphingobacteriaceae</taxon>
        <taxon>Sphingobacterium</taxon>
    </lineage>
</organism>
<proteinExistence type="predicted"/>
<protein>
    <submittedName>
        <fullName evidence="3">LruC domain-containing protein</fullName>
    </submittedName>
</protein>
<dbReference type="InterPro" id="IPR031025">
    <property type="entry name" value="LruC_dom"/>
</dbReference>
<dbReference type="PROSITE" id="PS51257">
    <property type="entry name" value="PROKAR_LIPOPROTEIN"/>
    <property type="match status" value="1"/>
</dbReference>
<evidence type="ECO:0000313" key="3">
    <source>
        <dbReference type="EMBL" id="MFD2905935.1"/>
    </source>
</evidence>
<gene>
    <name evidence="3" type="ORF">ACFS6I_18545</name>
</gene>
<feature type="chain" id="PRO_5046715999" evidence="1">
    <location>
        <begin position="22"/>
        <end position="744"/>
    </location>
</feature>
<sequence>MYKGKRFNLFLVGLVAISVIAASCSKVKDLYEEPEGDSSTLFPDGGNVSGDFKWNSAKSMDIRIAVDDIFNGQYFYRVEIFDNDPMLVAGANLLAAGQAKKGQDFVGKLMLPTMANYLYLRETSPLGVASVTMIAVDATKNSINVTANSSSNKASVIRASSNSPISSTKATTANTFSNPTVVVPNDAIAITGNTAVTVEANKSYVIKSGTTFTGTINANNGTSNVKIYVQGTWKNPSYELNLGNNNNLTITQTGSLNLINVTQNTTGGFVNYGATSLSKMETKNNALYVNYGTLDADKADITNGSFTNYGVATIQNLSSTTNGTVIRNEGTLTVKNATLTNAILEAVCHTTIESLTTNGAKISVSTGSLLSLDKLNAGGTAFTLAASAILDVKSLAKFNSQASTMTGPSSGQAVARLKKVDVNNQHMAITYSGNLEVASSDHTANGQWNTYYVLNSPAKLVAYDKSTVVIAGTACNAGGNNATGGNPNDQTVTEVNLGTYSYAFEDNWPNKGDYDMNDFVVDMNISKFQNTANKVTKVVLKGKLRSVGASKRLAAAIQLDGVPAGNVKSVTYSKKELVGTNLTLAANGTETGQANAVVSICDDAHKAFGVTDTRFISTQNGAYAPVDVVITIEFTTALDNFTYSTLNMFIVNYAQNIGGRNEIHLVGYAATDKINKSLISRETGKLLSATDPFKTGNNEPFALAVPVSFQYPTEGQKISDAYPKFKNWVLSGGLQNADWYLNKK</sequence>
<dbReference type="NCBIfam" id="TIGR04456">
    <property type="entry name" value="LruC_dom"/>
    <property type="match status" value="1"/>
</dbReference>
<reference evidence="4" key="1">
    <citation type="journal article" date="2019" name="Int. J. Syst. Evol. Microbiol.">
        <title>The Global Catalogue of Microorganisms (GCM) 10K type strain sequencing project: providing services to taxonomists for standard genome sequencing and annotation.</title>
        <authorList>
            <consortium name="The Broad Institute Genomics Platform"/>
            <consortium name="The Broad Institute Genome Sequencing Center for Infectious Disease"/>
            <person name="Wu L."/>
            <person name="Ma J."/>
        </authorList>
    </citation>
    <scope>NUCLEOTIDE SEQUENCE [LARGE SCALE GENOMIC DNA]</scope>
    <source>
        <strain evidence="4">KCTC 22209</strain>
    </source>
</reference>
<dbReference type="EMBL" id="JBHUPE010000007">
    <property type="protein sequence ID" value="MFD2905935.1"/>
    <property type="molecule type" value="Genomic_DNA"/>
</dbReference>
<evidence type="ECO:0000256" key="1">
    <source>
        <dbReference type="SAM" id="SignalP"/>
    </source>
</evidence>